<feature type="domain" description="GFO/IDH/MocA-like oxidoreductase" evidence="4">
    <location>
        <begin position="93"/>
        <end position="210"/>
    </location>
</feature>
<dbReference type="InterPro" id="IPR050984">
    <property type="entry name" value="Gfo/Idh/MocA_domain"/>
</dbReference>
<proteinExistence type="inferred from homology"/>
<keyword evidence="6" id="KW-1185">Reference proteome</keyword>
<name>A0A8J3VIB0_9ACTN</name>
<comment type="similarity">
    <text evidence="1">Belongs to the Gfo/Idh/MocA family.</text>
</comment>
<dbReference type="EMBL" id="BONY01000030">
    <property type="protein sequence ID" value="GIH06851.1"/>
    <property type="molecule type" value="Genomic_DNA"/>
</dbReference>
<dbReference type="SUPFAM" id="SSF55347">
    <property type="entry name" value="Glyceraldehyde-3-phosphate dehydrogenase-like, C-terminal domain"/>
    <property type="match status" value="1"/>
</dbReference>
<dbReference type="Pfam" id="PF22725">
    <property type="entry name" value="GFO_IDH_MocA_C3"/>
    <property type="match status" value="1"/>
</dbReference>
<dbReference type="PANTHER" id="PTHR22604">
    <property type="entry name" value="OXIDOREDUCTASES"/>
    <property type="match status" value="1"/>
</dbReference>
<evidence type="ECO:0000256" key="2">
    <source>
        <dbReference type="ARBA" id="ARBA00023002"/>
    </source>
</evidence>
<dbReference type="InterPro" id="IPR055170">
    <property type="entry name" value="GFO_IDH_MocA-like_dom"/>
</dbReference>
<organism evidence="5 6">
    <name type="scientific">Rhizocola hellebori</name>
    <dbReference type="NCBI Taxonomy" id="1392758"/>
    <lineage>
        <taxon>Bacteria</taxon>
        <taxon>Bacillati</taxon>
        <taxon>Actinomycetota</taxon>
        <taxon>Actinomycetes</taxon>
        <taxon>Micromonosporales</taxon>
        <taxon>Micromonosporaceae</taxon>
        <taxon>Rhizocola</taxon>
    </lineage>
</organism>
<accession>A0A8J3VIB0</accession>
<dbReference type="InterPro" id="IPR000683">
    <property type="entry name" value="Gfo/Idh/MocA-like_OxRdtase_N"/>
</dbReference>
<dbReference type="GO" id="GO:0000166">
    <property type="term" value="F:nucleotide binding"/>
    <property type="evidence" value="ECO:0007669"/>
    <property type="project" value="InterPro"/>
</dbReference>
<dbReference type="AlphaFoldDB" id="A0A8J3VIB0"/>
<evidence type="ECO:0000259" key="4">
    <source>
        <dbReference type="Pfam" id="PF22725"/>
    </source>
</evidence>
<dbReference type="Pfam" id="PF01408">
    <property type="entry name" value="GFO_IDH_MocA"/>
    <property type="match status" value="1"/>
</dbReference>
<gene>
    <name evidence="5" type="ORF">Rhe02_49180</name>
</gene>
<dbReference type="GO" id="GO:0016491">
    <property type="term" value="F:oxidoreductase activity"/>
    <property type="evidence" value="ECO:0007669"/>
    <property type="project" value="UniProtKB-KW"/>
</dbReference>
<dbReference type="InterPro" id="IPR036291">
    <property type="entry name" value="NAD(P)-bd_dom_sf"/>
</dbReference>
<reference evidence="5" key="1">
    <citation type="submission" date="2021-01" db="EMBL/GenBank/DDBJ databases">
        <title>Whole genome shotgun sequence of Rhizocola hellebori NBRC 109834.</title>
        <authorList>
            <person name="Komaki H."/>
            <person name="Tamura T."/>
        </authorList>
    </citation>
    <scope>NUCLEOTIDE SEQUENCE</scope>
    <source>
        <strain evidence="5">NBRC 109834</strain>
    </source>
</reference>
<evidence type="ECO:0000313" key="5">
    <source>
        <dbReference type="EMBL" id="GIH06851.1"/>
    </source>
</evidence>
<protein>
    <submittedName>
        <fullName evidence="5">Oxidoreductase</fullName>
    </submittedName>
</protein>
<dbReference type="PANTHER" id="PTHR22604:SF105">
    <property type="entry name" value="TRANS-1,2-DIHYDROBENZENE-1,2-DIOL DEHYDROGENASE"/>
    <property type="match status" value="1"/>
</dbReference>
<evidence type="ECO:0000256" key="1">
    <source>
        <dbReference type="ARBA" id="ARBA00010928"/>
    </source>
</evidence>
<evidence type="ECO:0000259" key="3">
    <source>
        <dbReference type="Pfam" id="PF01408"/>
    </source>
</evidence>
<dbReference type="Proteomes" id="UP000612899">
    <property type="component" value="Unassembled WGS sequence"/>
</dbReference>
<dbReference type="SUPFAM" id="SSF51735">
    <property type="entry name" value="NAD(P)-binding Rossmann-fold domains"/>
    <property type="match status" value="1"/>
</dbReference>
<sequence length="288" mass="31106">MRAHAFARKHRIPRVHATYADLIADPELDAIYNPLPNGLHAEWTLAALAAGKHVLCEKPFTANAAQAATVAQAAGDAVVMEAFHYRYHPMAARMAEIVHSGEIGDIESVQTAMCFPLPKFSDIRYSYALAGGALMDAGCYALHCLRLLGPGEPTVTDARALTLRSDPRVDRAMVVELSFPNGATGRAQTSMWSSTLLRISATVKGSRGSLAVTNFVAPQFPHRFTVTVGDRKRHERFSRTPTYTYQLAAFAAAVGGAREANLTPPEDSIATMKLIDASYWAAGLPPRG</sequence>
<comment type="caution">
    <text evidence="5">The sequence shown here is derived from an EMBL/GenBank/DDBJ whole genome shotgun (WGS) entry which is preliminary data.</text>
</comment>
<feature type="domain" description="Gfo/Idh/MocA-like oxidoreductase N-terminal" evidence="3">
    <location>
        <begin position="2"/>
        <end position="76"/>
    </location>
</feature>
<dbReference type="Gene3D" id="3.40.50.720">
    <property type="entry name" value="NAD(P)-binding Rossmann-like Domain"/>
    <property type="match status" value="1"/>
</dbReference>
<keyword evidence="2" id="KW-0560">Oxidoreductase</keyword>
<evidence type="ECO:0000313" key="6">
    <source>
        <dbReference type="Proteomes" id="UP000612899"/>
    </source>
</evidence>
<dbReference type="Gene3D" id="3.30.360.10">
    <property type="entry name" value="Dihydrodipicolinate Reductase, domain 2"/>
    <property type="match status" value="1"/>
</dbReference>